<organism evidence="2 3">
    <name type="scientific">Diatrype stigma</name>
    <dbReference type="NCBI Taxonomy" id="117547"/>
    <lineage>
        <taxon>Eukaryota</taxon>
        <taxon>Fungi</taxon>
        <taxon>Dikarya</taxon>
        <taxon>Ascomycota</taxon>
        <taxon>Pezizomycotina</taxon>
        <taxon>Sordariomycetes</taxon>
        <taxon>Xylariomycetidae</taxon>
        <taxon>Xylariales</taxon>
        <taxon>Diatrypaceae</taxon>
        <taxon>Diatrype</taxon>
    </lineage>
</organism>
<name>A0AAN9UAJ9_9PEZI</name>
<dbReference type="AlphaFoldDB" id="A0AAN9UAJ9"/>
<dbReference type="Pfam" id="PF10384">
    <property type="entry name" value="Scm3"/>
    <property type="match status" value="1"/>
</dbReference>
<feature type="compositionally biased region" description="Acidic residues" evidence="1">
    <location>
        <begin position="254"/>
        <end position="264"/>
    </location>
</feature>
<feature type="compositionally biased region" description="Polar residues" evidence="1">
    <location>
        <begin position="128"/>
        <end position="138"/>
    </location>
</feature>
<proteinExistence type="predicted"/>
<feature type="compositionally biased region" description="Basic residues" evidence="1">
    <location>
        <begin position="326"/>
        <end position="336"/>
    </location>
</feature>
<feature type="compositionally biased region" description="Polar residues" evidence="1">
    <location>
        <begin position="337"/>
        <end position="354"/>
    </location>
</feature>
<feature type="compositionally biased region" description="Low complexity" evidence="1">
    <location>
        <begin position="1005"/>
        <end position="1018"/>
    </location>
</feature>
<dbReference type="GO" id="GO:0005634">
    <property type="term" value="C:nucleus"/>
    <property type="evidence" value="ECO:0007669"/>
    <property type="project" value="InterPro"/>
</dbReference>
<feature type="region of interest" description="Disordered" evidence="1">
    <location>
        <begin position="1051"/>
        <end position="1104"/>
    </location>
</feature>
<gene>
    <name evidence="2" type="ORF">SLS62_010343</name>
</gene>
<feature type="compositionally biased region" description="Low complexity" evidence="1">
    <location>
        <begin position="1051"/>
        <end position="1075"/>
    </location>
</feature>
<feature type="compositionally biased region" description="Polar residues" evidence="1">
    <location>
        <begin position="695"/>
        <end position="705"/>
    </location>
</feature>
<evidence type="ECO:0000313" key="3">
    <source>
        <dbReference type="Proteomes" id="UP001320420"/>
    </source>
</evidence>
<feature type="region of interest" description="Disordered" evidence="1">
    <location>
        <begin position="1005"/>
        <end position="1035"/>
    </location>
</feature>
<dbReference type="GO" id="GO:0046982">
    <property type="term" value="F:protein heterodimerization activity"/>
    <property type="evidence" value="ECO:0007669"/>
    <property type="project" value="InterPro"/>
</dbReference>
<accession>A0AAN9UAJ9</accession>
<feature type="compositionally biased region" description="Polar residues" evidence="1">
    <location>
        <begin position="666"/>
        <end position="681"/>
    </location>
</feature>
<keyword evidence="3" id="KW-1185">Reference proteome</keyword>
<dbReference type="Proteomes" id="UP001320420">
    <property type="component" value="Unassembled WGS sequence"/>
</dbReference>
<feature type="compositionally biased region" description="Basic and acidic residues" evidence="1">
    <location>
        <begin position="299"/>
        <end position="325"/>
    </location>
</feature>
<dbReference type="GO" id="GO:0042393">
    <property type="term" value="F:histone binding"/>
    <property type="evidence" value="ECO:0007669"/>
    <property type="project" value="InterPro"/>
</dbReference>
<dbReference type="InterPro" id="IPR009072">
    <property type="entry name" value="Histone-fold"/>
</dbReference>
<feature type="compositionally biased region" description="Acidic residues" evidence="1">
    <location>
        <begin position="793"/>
        <end position="806"/>
    </location>
</feature>
<feature type="compositionally biased region" description="Pro residues" evidence="1">
    <location>
        <begin position="917"/>
        <end position="926"/>
    </location>
</feature>
<comment type="caution">
    <text evidence="2">The sequence shown here is derived from an EMBL/GenBank/DDBJ whole genome shotgun (WGS) entry which is preliminary data.</text>
</comment>
<feature type="region of interest" description="Disordered" evidence="1">
    <location>
        <begin position="249"/>
        <end position="354"/>
    </location>
</feature>
<feature type="compositionally biased region" description="Low complexity" evidence="1">
    <location>
        <begin position="848"/>
        <end position="894"/>
    </location>
</feature>
<sequence>MEPPTKRLKTGQAFQDDVEEEIQDELAMTPVQFDALQDPLYELDKGRAKAATRLKSTFEQIFEKYERDFTDVGDEIDLETGEIIVNNGHIESMREPNDDESVSSGEEERILTGKPGVEDQSRSMMRATPSSNGISQESSTKWDIPFAVDHPLSSLAMAPSPFGAPPPFSFGAFPGSQSANPEGQAMNMPLSLFQDNFGFRNQFMGHPGGLEYNSFGQPRVRSTYRDVFGQPAPKRFSTVKAFARKALPAAASEEISDTEEDDILLENPPASPKKPTEKASPQVVTPLHANTDTDAASAKGDKGTGDKGTGDKTVTEAKTKALEKVPHKRRRSKKNNSIHNSTGGHPRTTVSKLDDTVTTTNNFYIPIFSMPRAQALTYARQESEPPRRSLSPAEQPTAPAANEPDRVPIDTGQPGTGRKSRRVQKQPESSSKRTSRKQRQTKQKVTEFATLTDDVAKGMVEEDTQIVAQGGDRTLPVPKSPKVTAEDKRSEASMHHDSNENIPVDDPDNSSIPEYRPEVIAEISEILASSKPDTSSAEIDPRQSPVYPGNSQSSMAENTDRFPGSFFPVSDITEGETGSKDIESLPTELAPDNEIGSIATGPAEEVSEQHRNPSSPVSIAHHGVDGVQAEPESHSADPVGSAKLIENADAISTEEHQNPGTLGAQEVSQNEEAPEATSPTPMSEKAQENEAVPQTPLQKSQNPATTRVLRSRKQSPNRIPQVLPPSARKIHSSGATAVDWDAKCGNRVGVEQKIGAENPSGPRQPTRDLVIRESPPPRARDDESIPLLNAAADEGDVEMPDVDADVDAPVAKSPIRRRRSDRKLLATQKQQQRKIPAPETPKKKKQPPTEAATTTSETTTPTTTASNTITTTTINTPPAPAAAASAASTISNSAKNNSTGKRKSRNNDNDNQAPSSPSLPPPPPPSSSSSSATKFRHLAAPARRFALTSLVPDDPEHEDELSILTPTSTHHPGFPTAITPTSSFRARLGLGPLGYGSNHRRRTTAAIPATTPRRPLAGGKRHSSGGAGGVQSSPLARTVAARNMLLLATPRRPRAAAKTTAGMSSSSPASAAAAGVEGGEVEQREEKEGEEEEEEDGLMRTPGGTVRKCGEGGYVCERDFCFTCCK</sequence>
<feature type="region of interest" description="Disordered" evidence="1">
    <location>
        <begin position="90"/>
        <end position="138"/>
    </location>
</feature>
<reference evidence="2 3" key="1">
    <citation type="submission" date="2024-02" db="EMBL/GenBank/DDBJ databases">
        <title>De novo assembly and annotation of 12 fungi associated with fruit tree decline syndrome in Ontario, Canada.</title>
        <authorList>
            <person name="Sulman M."/>
            <person name="Ellouze W."/>
            <person name="Ilyukhin E."/>
        </authorList>
    </citation>
    <scope>NUCLEOTIDE SEQUENCE [LARGE SCALE GENOMIC DNA]</scope>
    <source>
        <strain evidence="2 3">M11/M66-122</strain>
    </source>
</reference>
<feature type="region of interest" description="Disordered" evidence="1">
    <location>
        <begin position="466"/>
        <end position="981"/>
    </location>
</feature>
<dbReference type="Gene3D" id="1.10.20.10">
    <property type="entry name" value="Histone, subunit A"/>
    <property type="match status" value="1"/>
</dbReference>
<dbReference type="PANTHER" id="PTHR15992:SF5">
    <property type="entry name" value="HOLLIDAY JUNCTION RECOGNITION PROTEIN"/>
    <property type="match status" value="1"/>
</dbReference>
<feature type="compositionally biased region" description="Basic and acidic residues" evidence="1">
    <location>
        <begin position="484"/>
        <end position="499"/>
    </location>
</feature>
<evidence type="ECO:0000313" key="2">
    <source>
        <dbReference type="EMBL" id="KAK7744043.1"/>
    </source>
</evidence>
<dbReference type="PANTHER" id="PTHR15992">
    <property type="entry name" value="HOLLIDAY JUNCTION RECOGNITION PROTEIN"/>
    <property type="match status" value="1"/>
</dbReference>
<feature type="compositionally biased region" description="Basic residues" evidence="1">
    <location>
        <begin position="433"/>
        <end position="442"/>
    </location>
</feature>
<dbReference type="InterPro" id="IPR018465">
    <property type="entry name" value="Scm3/HJURP"/>
</dbReference>
<evidence type="ECO:0000256" key="1">
    <source>
        <dbReference type="SAM" id="MobiDB-lite"/>
    </source>
</evidence>
<feature type="compositionally biased region" description="Basic and acidic residues" evidence="1">
    <location>
        <begin position="106"/>
        <end position="121"/>
    </location>
</feature>
<dbReference type="EMBL" id="JAKJXP020000125">
    <property type="protein sequence ID" value="KAK7744043.1"/>
    <property type="molecule type" value="Genomic_DNA"/>
</dbReference>
<feature type="region of interest" description="Disordered" evidence="1">
    <location>
        <begin position="377"/>
        <end position="446"/>
    </location>
</feature>
<protein>
    <submittedName>
        <fullName evidence="2">Uncharacterized protein</fullName>
    </submittedName>
</protein>